<dbReference type="AlphaFoldDB" id="B9T2J4"/>
<name>B9T2J4_RICCO</name>
<protein>
    <submittedName>
        <fullName evidence="1">Uncharacterized protein</fullName>
    </submittedName>
</protein>
<evidence type="ECO:0000313" key="2">
    <source>
        <dbReference type="Proteomes" id="UP000008311"/>
    </source>
</evidence>
<accession>B9T2J4</accession>
<dbReference type="PANTHER" id="PTHR33116">
    <property type="entry name" value="REVERSE TRANSCRIPTASE ZINC-BINDING DOMAIN-CONTAINING PROTEIN-RELATED-RELATED"/>
    <property type="match status" value="1"/>
</dbReference>
<dbReference type="CDD" id="cd06222">
    <property type="entry name" value="RNase_H_like"/>
    <property type="match status" value="1"/>
</dbReference>
<gene>
    <name evidence="1" type="ORF">RCOM_0284650</name>
</gene>
<dbReference type="Proteomes" id="UP000008311">
    <property type="component" value="Unassembled WGS sequence"/>
</dbReference>
<proteinExistence type="predicted"/>
<reference evidence="2" key="1">
    <citation type="journal article" date="2010" name="Nat. Biotechnol.">
        <title>Draft genome sequence of the oilseed species Ricinus communis.</title>
        <authorList>
            <person name="Chan A.P."/>
            <person name="Crabtree J."/>
            <person name="Zhao Q."/>
            <person name="Lorenzi H."/>
            <person name="Orvis J."/>
            <person name="Puiu D."/>
            <person name="Melake-Berhan A."/>
            <person name="Jones K.M."/>
            <person name="Redman J."/>
            <person name="Chen G."/>
            <person name="Cahoon E.B."/>
            <person name="Gedil M."/>
            <person name="Stanke M."/>
            <person name="Haas B.J."/>
            <person name="Wortman J.R."/>
            <person name="Fraser-Liggett C.M."/>
            <person name="Ravel J."/>
            <person name="Rabinowicz P.D."/>
        </authorList>
    </citation>
    <scope>NUCLEOTIDE SEQUENCE [LARGE SCALE GENOMIC DNA]</scope>
    <source>
        <strain evidence="2">cv. Hale</strain>
    </source>
</reference>
<dbReference type="EMBL" id="EQ974384">
    <property type="protein sequence ID" value="EEF29919.1"/>
    <property type="molecule type" value="Genomic_DNA"/>
</dbReference>
<dbReference type="PANTHER" id="PTHR33116:SF78">
    <property type="entry name" value="OS12G0587133 PROTEIN"/>
    <property type="match status" value="1"/>
</dbReference>
<dbReference type="InterPro" id="IPR044730">
    <property type="entry name" value="RNase_H-like_dom_plant"/>
</dbReference>
<sequence length="374" mass="42942">MDESTANDICRHLGFVQTRNLGDYLGSKVIHDQIGKETFKGIVDKVNAKLYGQKAQNLPLAGCVTHVKSALQPFSIYPMLMAKFPIYTCQAIYKLIRNFVRGSNANKRDKYNNGQHPGNSIKAKAGCSNIWRGICHVQSNVMEGEDNWLEDGQWNWDIFQSLLPNYMRLRLTVVIPPLKVMKKILLCRTLARAPSPRFQHMTCFKERIIRMMVPYRIKSRNGKGRRDLGPFFGCLLRISCLQMIFVTKGKFFHLIGALGVGSMSKLLSMPFEIAKYFEQELKTWLHNNLARRGVLRDCKGGWLMGFMYPLAIVPPLMQNCGNGFRHATLEIDSLLGVGYIYDSRAIHGLAKEIMRRIQELMSREWEVRCQHIHR</sequence>
<dbReference type="InParanoid" id="B9T2J4"/>
<evidence type="ECO:0000313" key="1">
    <source>
        <dbReference type="EMBL" id="EEF29919.1"/>
    </source>
</evidence>
<organism evidence="1 2">
    <name type="scientific">Ricinus communis</name>
    <name type="common">Castor bean</name>
    <dbReference type="NCBI Taxonomy" id="3988"/>
    <lineage>
        <taxon>Eukaryota</taxon>
        <taxon>Viridiplantae</taxon>
        <taxon>Streptophyta</taxon>
        <taxon>Embryophyta</taxon>
        <taxon>Tracheophyta</taxon>
        <taxon>Spermatophyta</taxon>
        <taxon>Magnoliopsida</taxon>
        <taxon>eudicotyledons</taxon>
        <taxon>Gunneridae</taxon>
        <taxon>Pentapetalae</taxon>
        <taxon>rosids</taxon>
        <taxon>fabids</taxon>
        <taxon>Malpighiales</taxon>
        <taxon>Euphorbiaceae</taxon>
        <taxon>Acalyphoideae</taxon>
        <taxon>Acalypheae</taxon>
        <taxon>Ricinus</taxon>
    </lineage>
</organism>
<keyword evidence="2" id="KW-1185">Reference proteome</keyword>
<dbReference type="eggNOG" id="KOG1075">
    <property type="taxonomic scope" value="Eukaryota"/>
</dbReference>